<dbReference type="InterPro" id="IPR036390">
    <property type="entry name" value="WH_DNA-bd_sf"/>
</dbReference>
<dbReference type="GO" id="GO:0003700">
    <property type="term" value="F:DNA-binding transcription factor activity"/>
    <property type="evidence" value="ECO:0007669"/>
    <property type="project" value="InterPro"/>
</dbReference>
<proteinExistence type="predicted"/>
<dbReference type="PANTHER" id="PTHR38600">
    <property type="entry name" value="TRANSCRIPTIONAL REGULATORY PROTEIN"/>
    <property type="match status" value="1"/>
</dbReference>
<evidence type="ECO:0000313" key="2">
    <source>
        <dbReference type="EMBL" id="SUU88400.1"/>
    </source>
</evidence>
<dbReference type="EMBL" id="UFSM01000001">
    <property type="protein sequence ID" value="SUU88400.1"/>
    <property type="molecule type" value="Genomic_DNA"/>
</dbReference>
<dbReference type="CDD" id="cd00090">
    <property type="entry name" value="HTH_ARSR"/>
    <property type="match status" value="1"/>
</dbReference>
<evidence type="ECO:0000259" key="1">
    <source>
        <dbReference type="PROSITE" id="PS50987"/>
    </source>
</evidence>
<evidence type="ECO:0000313" key="3">
    <source>
        <dbReference type="Proteomes" id="UP000254701"/>
    </source>
</evidence>
<organism evidence="2 3">
    <name type="scientific">Aminobacter aminovorans</name>
    <name type="common">Chelatobacter heintzii</name>
    <dbReference type="NCBI Taxonomy" id="83263"/>
    <lineage>
        <taxon>Bacteria</taxon>
        <taxon>Pseudomonadati</taxon>
        <taxon>Pseudomonadota</taxon>
        <taxon>Alphaproteobacteria</taxon>
        <taxon>Hyphomicrobiales</taxon>
        <taxon>Phyllobacteriaceae</taxon>
        <taxon>Aminobacter</taxon>
    </lineage>
</organism>
<sequence>MIEPQQLDRVFIALSDAGRRGMVERLSIGPATVKQLAEPHGMRLPSALKHLKVLEDGGIVASRKVGRTRTYTIEPMALAGINDWVRQRQTAMNQAFDRLVQAMKDLPEEQDQ</sequence>
<name>A0A380WHJ6_AMIAI</name>
<feature type="domain" description="HTH arsR-type" evidence="1">
    <location>
        <begin position="1"/>
        <end position="93"/>
    </location>
</feature>
<reference evidence="2 3" key="1">
    <citation type="submission" date="2018-06" db="EMBL/GenBank/DDBJ databases">
        <authorList>
            <consortium name="Pathogen Informatics"/>
            <person name="Doyle S."/>
        </authorList>
    </citation>
    <scope>NUCLEOTIDE SEQUENCE [LARGE SCALE GENOMIC DNA]</scope>
    <source>
        <strain evidence="2 3">NCTC10684</strain>
    </source>
</reference>
<dbReference type="InterPro" id="IPR001845">
    <property type="entry name" value="HTH_ArsR_DNA-bd_dom"/>
</dbReference>
<dbReference type="PROSITE" id="PS50987">
    <property type="entry name" value="HTH_ARSR_2"/>
    <property type="match status" value="1"/>
</dbReference>
<dbReference type="InterPro" id="IPR011991">
    <property type="entry name" value="ArsR-like_HTH"/>
</dbReference>
<accession>A0A380WHJ6</accession>
<dbReference type="OrthoDB" id="9790747at2"/>
<dbReference type="RefSeq" id="WP_115730740.1">
    <property type="nucleotide sequence ID" value="NZ_BAAAVY010000010.1"/>
</dbReference>
<gene>
    <name evidence="2" type="ORF">NCTC10684_01612</name>
</gene>
<dbReference type="PANTHER" id="PTHR38600:SF2">
    <property type="entry name" value="SLL0088 PROTEIN"/>
    <property type="match status" value="1"/>
</dbReference>
<dbReference type="SMART" id="SM00418">
    <property type="entry name" value="HTH_ARSR"/>
    <property type="match status" value="1"/>
</dbReference>
<dbReference type="AlphaFoldDB" id="A0A380WHJ6"/>
<dbReference type="NCBIfam" id="NF033788">
    <property type="entry name" value="HTH_metalloreg"/>
    <property type="match status" value="1"/>
</dbReference>
<dbReference type="Pfam" id="PF12840">
    <property type="entry name" value="HTH_20"/>
    <property type="match status" value="1"/>
</dbReference>
<dbReference type="SUPFAM" id="SSF46785">
    <property type="entry name" value="Winged helix' DNA-binding domain"/>
    <property type="match status" value="1"/>
</dbReference>
<dbReference type="PRINTS" id="PR00778">
    <property type="entry name" value="HTHARSR"/>
</dbReference>
<dbReference type="Gene3D" id="1.10.10.10">
    <property type="entry name" value="Winged helix-like DNA-binding domain superfamily/Winged helix DNA-binding domain"/>
    <property type="match status" value="1"/>
</dbReference>
<dbReference type="InterPro" id="IPR036388">
    <property type="entry name" value="WH-like_DNA-bd_sf"/>
</dbReference>
<protein>
    <submittedName>
        <fullName evidence="2">Helix-turn-helix domain</fullName>
    </submittedName>
</protein>
<dbReference type="Proteomes" id="UP000254701">
    <property type="component" value="Unassembled WGS sequence"/>
</dbReference>